<dbReference type="Proteomes" id="UP000650467">
    <property type="component" value="Unassembled WGS sequence"/>
</dbReference>
<organism evidence="2 3">
    <name type="scientific">Chlamydomonas incerta</name>
    <dbReference type="NCBI Taxonomy" id="51695"/>
    <lineage>
        <taxon>Eukaryota</taxon>
        <taxon>Viridiplantae</taxon>
        <taxon>Chlorophyta</taxon>
        <taxon>core chlorophytes</taxon>
        <taxon>Chlorophyceae</taxon>
        <taxon>CS clade</taxon>
        <taxon>Chlamydomonadales</taxon>
        <taxon>Chlamydomonadaceae</taxon>
        <taxon>Chlamydomonas</taxon>
    </lineage>
</organism>
<accession>A0A836B319</accession>
<keyword evidence="3" id="KW-1185">Reference proteome</keyword>
<feature type="region of interest" description="Disordered" evidence="1">
    <location>
        <begin position="161"/>
        <end position="200"/>
    </location>
</feature>
<sequence length="374" mass="37148">MEAKLAELRKAMEKERAKRDALMANVGGGSIWRNGAAGGLRKGQGAAATASSSGASTSRRPDSSEASGPPSGSTSARGGNAASAGSAAAVSPEIPSVSGSRLTAPRPAAGPSSRTTNILVVQSGAEVGGMSCGTEDDPSLAAGAFSEADSHKSFLEALNEWRRGNRGESDTATTASTSAAAGGGGPAVRASAAVEHSTLEVQTEQRPLAVAARPSSAAAKPLSYFDKLIINTTSRTAGQLAAGVPPEDVVSSVSIPRPAARPTSASARGDGAETAAATGAPTSSSTSGAAASTKASKPAAPAAPAVVIPPADPNNPLSILDRLEALERQRQAAQADDDADADGGSFTVTTATGVVMTKNMRLPDEVLLPDNNRD</sequence>
<dbReference type="OrthoDB" id="549331at2759"/>
<feature type="compositionally biased region" description="Low complexity" evidence="1">
    <location>
        <begin position="71"/>
        <end position="91"/>
    </location>
</feature>
<dbReference type="EMBL" id="JAEHOC010000001">
    <property type="protein sequence ID" value="KAG2445943.1"/>
    <property type="molecule type" value="Genomic_DNA"/>
</dbReference>
<reference evidence="2" key="1">
    <citation type="journal article" date="2020" name="bioRxiv">
        <title>Comparative genomics of Chlamydomonas.</title>
        <authorList>
            <person name="Craig R.J."/>
            <person name="Hasan A.R."/>
            <person name="Ness R.W."/>
            <person name="Keightley P.D."/>
        </authorList>
    </citation>
    <scope>NUCLEOTIDE SEQUENCE</scope>
    <source>
        <strain evidence="2">SAG 7.73</strain>
    </source>
</reference>
<protein>
    <submittedName>
        <fullName evidence="2">Uncharacterized protein</fullName>
    </submittedName>
</protein>
<feature type="compositionally biased region" description="Low complexity" evidence="1">
    <location>
        <begin position="170"/>
        <end position="180"/>
    </location>
</feature>
<feature type="compositionally biased region" description="Low complexity" evidence="1">
    <location>
        <begin position="254"/>
        <end position="309"/>
    </location>
</feature>
<feature type="region of interest" description="Disordered" evidence="1">
    <location>
        <begin position="24"/>
        <end position="117"/>
    </location>
</feature>
<dbReference type="AlphaFoldDB" id="A0A836B319"/>
<feature type="region of interest" description="Disordered" evidence="1">
    <location>
        <begin position="236"/>
        <end position="314"/>
    </location>
</feature>
<dbReference type="PANTHER" id="PTHR28634">
    <property type="entry name" value="ZINC FINGER B-BOX DOMAIN-CONTAINING PROTEIN 1"/>
    <property type="match status" value="1"/>
</dbReference>
<evidence type="ECO:0000256" key="1">
    <source>
        <dbReference type="SAM" id="MobiDB-lite"/>
    </source>
</evidence>
<dbReference type="InterPro" id="IPR037688">
    <property type="entry name" value="ZBBX"/>
</dbReference>
<evidence type="ECO:0000313" key="2">
    <source>
        <dbReference type="EMBL" id="KAG2445943.1"/>
    </source>
</evidence>
<name>A0A836B319_CHLIN</name>
<feature type="compositionally biased region" description="Low complexity" evidence="1">
    <location>
        <begin position="45"/>
        <end position="58"/>
    </location>
</feature>
<comment type="caution">
    <text evidence="2">The sequence shown here is derived from an EMBL/GenBank/DDBJ whole genome shotgun (WGS) entry which is preliminary data.</text>
</comment>
<feature type="compositionally biased region" description="Gly residues" evidence="1">
    <location>
        <begin position="26"/>
        <end position="42"/>
    </location>
</feature>
<proteinExistence type="predicted"/>
<gene>
    <name evidence="2" type="ORF">HXX76_000546</name>
</gene>
<dbReference type="PANTHER" id="PTHR28634:SF1">
    <property type="entry name" value="ZINC FINGER B-BOX DOMAIN-CONTAINING PROTEIN 1"/>
    <property type="match status" value="1"/>
</dbReference>
<evidence type="ECO:0000313" key="3">
    <source>
        <dbReference type="Proteomes" id="UP000650467"/>
    </source>
</evidence>